<accession>A0AA88HPX3</accession>
<keyword evidence="2" id="KW-0677">Repeat</keyword>
<evidence type="ECO:0000256" key="2">
    <source>
        <dbReference type="ARBA" id="ARBA00022737"/>
    </source>
</evidence>
<evidence type="ECO:0000313" key="4">
    <source>
        <dbReference type="EMBL" id="KAK2714334.1"/>
    </source>
</evidence>
<dbReference type="SMART" id="SM00369">
    <property type="entry name" value="LRR_TYP"/>
    <property type="match status" value="3"/>
</dbReference>
<evidence type="ECO:0000313" key="5">
    <source>
        <dbReference type="Proteomes" id="UP001187531"/>
    </source>
</evidence>
<sequence length="345" mass="38637">MFKISILLFCVLGVLCLTQEEADEPGEDDTKDDLSVLECPPFLLKNATPLSPCICHEGLDDDAIFIECNGLLAPKQLKQITMKLGRRRIDALEIKESNLPHLIRQLLGGNAIETIFMRNNSINSVDPTAFAGSENLAQRIDLSANNIQDFKFEMFNQFSELTVLNLGENKLTKITSAGQIQNLHVLYLYMNKIETIEPGAFNLLEGLEYLDLRWNDLKQLPLGALTVPSPRWQLRIRNNELPTLEGAFQGGVVPFLVEASYNSITQLKEEVYRPVLEGAMTEGAQLYLEGNLLQCDCDVAWLVTNITLRRFVDNAVCSGSMSNIQDLMPEEFETCQGFEPTTESV</sequence>
<dbReference type="AlphaFoldDB" id="A0AA88HPX3"/>
<name>A0AA88HPX3_ARTSF</name>
<dbReference type="PANTHER" id="PTHR24366">
    <property type="entry name" value="IG(IMMUNOGLOBULIN) AND LRR(LEUCINE RICH REPEAT) DOMAINS"/>
    <property type="match status" value="1"/>
</dbReference>
<comment type="caution">
    <text evidence="4">The sequence shown here is derived from an EMBL/GenBank/DDBJ whole genome shotgun (WGS) entry which is preliminary data.</text>
</comment>
<evidence type="ECO:0000256" key="1">
    <source>
        <dbReference type="ARBA" id="ARBA00022614"/>
    </source>
</evidence>
<dbReference type="PANTHER" id="PTHR24366:SF96">
    <property type="entry name" value="LEUCINE RICH REPEAT CONTAINING 53"/>
    <property type="match status" value="1"/>
</dbReference>
<gene>
    <name evidence="4" type="ORF">QYM36_008786</name>
</gene>
<dbReference type="SUPFAM" id="SSF52058">
    <property type="entry name" value="L domain-like"/>
    <property type="match status" value="1"/>
</dbReference>
<feature type="signal peptide" evidence="3">
    <location>
        <begin position="1"/>
        <end position="16"/>
    </location>
</feature>
<dbReference type="InterPro" id="IPR032675">
    <property type="entry name" value="LRR_dom_sf"/>
</dbReference>
<dbReference type="InterPro" id="IPR001611">
    <property type="entry name" value="Leu-rich_rpt"/>
</dbReference>
<feature type="chain" id="PRO_5041643731" evidence="3">
    <location>
        <begin position="17"/>
        <end position="345"/>
    </location>
</feature>
<dbReference type="PROSITE" id="PS51450">
    <property type="entry name" value="LRR"/>
    <property type="match status" value="1"/>
</dbReference>
<dbReference type="Pfam" id="PF13855">
    <property type="entry name" value="LRR_8"/>
    <property type="match status" value="1"/>
</dbReference>
<dbReference type="InterPro" id="IPR003591">
    <property type="entry name" value="Leu-rich_rpt_typical-subtyp"/>
</dbReference>
<dbReference type="EMBL" id="JAVRJZ010000013">
    <property type="protein sequence ID" value="KAK2714334.1"/>
    <property type="molecule type" value="Genomic_DNA"/>
</dbReference>
<evidence type="ECO:0000256" key="3">
    <source>
        <dbReference type="SAM" id="SignalP"/>
    </source>
</evidence>
<dbReference type="Proteomes" id="UP001187531">
    <property type="component" value="Unassembled WGS sequence"/>
</dbReference>
<proteinExistence type="predicted"/>
<reference evidence="4" key="1">
    <citation type="submission" date="2023-07" db="EMBL/GenBank/DDBJ databases">
        <title>Chromosome-level genome assembly of Artemia franciscana.</title>
        <authorList>
            <person name="Jo E."/>
        </authorList>
    </citation>
    <scope>NUCLEOTIDE SEQUENCE</scope>
    <source>
        <tissue evidence="4">Whole body</tissue>
    </source>
</reference>
<keyword evidence="1" id="KW-0433">Leucine-rich repeat</keyword>
<keyword evidence="3" id="KW-0732">Signal</keyword>
<protein>
    <submittedName>
        <fullName evidence="4">Uncharacterized protein</fullName>
    </submittedName>
</protein>
<organism evidence="4 5">
    <name type="scientific">Artemia franciscana</name>
    <name type="common">Brine shrimp</name>
    <name type="synonym">Artemia sanfranciscana</name>
    <dbReference type="NCBI Taxonomy" id="6661"/>
    <lineage>
        <taxon>Eukaryota</taxon>
        <taxon>Metazoa</taxon>
        <taxon>Ecdysozoa</taxon>
        <taxon>Arthropoda</taxon>
        <taxon>Crustacea</taxon>
        <taxon>Branchiopoda</taxon>
        <taxon>Anostraca</taxon>
        <taxon>Artemiidae</taxon>
        <taxon>Artemia</taxon>
    </lineage>
</organism>
<keyword evidence="5" id="KW-1185">Reference proteome</keyword>
<dbReference type="Gene3D" id="3.80.10.10">
    <property type="entry name" value="Ribonuclease Inhibitor"/>
    <property type="match status" value="1"/>
</dbReference>